<gene>
    <name evidence="1" type="ORF">T07_10242</name>
</gene>
<keyword evidence="2" id="KW-1185">Reference proteome</keyword>
<protein>
    <submittedName>
        <fullName evidence="1">Uncharacterized protein</fullName>
    </submittedName>
</protein>
<comment type="caution">
    <text evidence="1">The sequence shown here is derived from an EMBL/GenBank/DDBJ whole genome shotgun (WGS) entry which is preliminary data.</text>
</comment>
<dbReference type="EMBL" id="JYDL01001334">
    <property type="protein sequence ID" value="KRX11811.1"/>
    <property type="molecule type" value="Genomic_DNA"/>
</dbReference>
<reference evidence="1 2" key="1">
    <citation type="submission" date="2015-01" db="EMBL/GenBank/DDBJ databases">
        <title>Evolution of Trichinella species and genotypes.</title>
        <authorList>
            <person name="Korhonen P.K."/>
            <person name="Edoardo P."/>
            <person name="Giuseppe L.R."/>
            <person name="Gasser R.B."/>
        </authorList>
    </citation>
    <scope>NUCLEOTIDE SEQUENCE [LARGE SCALE GENOMIC DNA]</scope>
    <source>
        <strain evidence="1">ISS37</strain>
    </source>
</reference>
<sequence>MAKKNGCLPLFFLCRLSPESVPIPALKNKLRAAGNKELLWTSR</sequence>
<organism evidence="1 2">
    <name type="scientific">Trichinella nelsoni</name>
    <dbReference type="NCBI Taxonomy" id="6336"/>
    <lineage>
        <taxon>Eukaryota</taxon>
        <taxon>Metazoa</taxon>
        <taxon>Ecdysozoa</taxon>
        <taxon>Nematoda</taxon>
        <taxon>Enoplea</taxon>
        <taxon>Dorylaimia</taxon>
        <taxon>Trichinellida</taxon>
        <taxon>Trichinellidae</taxon>
        <taxon>Trichinella</taxon>
    </lineage>
</organism>
<dbReference type="AlphaFoldDB" id="A0A0V0RBI0"/>
<dbReference type="Proteomes" id="UP000054630">
    <property type="component" value="Unassembled WGS sequence"/>
</dbReference>
<accession>A0A0V0RBI0</accession>
<proteinExistence type="predicted"/>
<evidence type="ECO:0000313" key="2">
    <source>
        <dbReference type="Proteomes" id="UP000054630"/>
    </source>
</evidence>
<name>A0A0V0RBI0_9BILA</name>
<evidence type="ECO:0000313" key="1">
    <source>
        <dbReference type="EMBL" id="KRX11811.1"/>
    </source>
</evidence>